<gene>
    <name evidence="10" type="ORF">ISALK_13905</name>
</gene>
<dbReference type="InterPro" id="IPR003953">
    <property type="entry name" value="FAD-dep_OxRdtase_2_FAD-bd"/>
</dbReference>
<reference evidence="10 11" key="1">
    <citation type="submission" date="2019-04" db="EMBL/GenBank/DDBJ databases">
        <title>Isachenkonia alkalipeptolytica gen. nov. sp. nov. a new anaerobic, alkiliphilic organothrophic bacterium capable to reduce synthesized ferrihydrite isolated from a soda lake.</title>
        <authorList>
            <person name="Toshchakov S.V."/>
            <person name="Zavarzina D.G."/>
            <person name="Zhilina T.N."/>
            <person name="Kostrikina N.A."/>
            <person name="Kublanov I.V."/>
        </authorList>
    </citation>
    <scope>NUCLEOTIDE SEQUENCE [LARGE SCALE GENOMIC DNA]</scope>
    <source>
        <strain evidence="10 11">Z-1701</strain>
    </source>
</reference>
<evidence type="ECO:0000256" key="6">
    <source>
        <dbReference type="ARBA" id="ARBA00023002"/>
    </source>
</evidence>
<comment type="cofactor">
    <cofactor evidence="8">
        <name>FMN</name>
        <dbReference type="ChEBI" id="CHEBI:58210"/>
    </cofactor>
    <text evidence="8">Binds 1 or 2 FMN covalently per subunit.</text>
</comment>
<comment type="caution">
    <text evidence="10">The sequence shown here is derived from an EMBL/GenBank/DDBJ whole genome shotgun (WGS) entry which is preliminary data.</text>
</comment>
<keyword evidence="6 8" id="KW-0560">Oxidoreductase</keyword>
<evidence type="ECO:0000256" key="8">
    <source>
        <dbReference type="RuleBase" id="RU366062"/>
    </source>
</evidence>
<dbReference type="EC" id="1.3.99.33" evidence="2 8"/>
<dbReference type="Pfam" id="PF04205">
    <property type="entry name" value="FMN_bind"/>
    <property type="match status" value="1"/>
</dbReference>
<dbReference type="InterPro" id="IPR050315">
    <property type="entry name" value="FAD-oxidoreductase_2"/>
</dbReference>
<dbReference type="PRINTS" id="PR00368">
    <property type="entry name" value="FADPNR"/>
</dbReference>
<evidence type="ECO:0000256" key="1">
    <source>
        <dbReference type="ARBA" id="ARBA00008040"/>
    </source>
</evidence>
<protein>
    <recommendedName>
        <fullName evidence="3 8">Urocanate reductase</fullName>
        <ecNumber evidence="2 8">1.3.99.33</ecNumber>
    </recommendedName>
</protein>
<evidence type="ECO:0000256" key="7">
    <source>
        <dbReference type="ARBA" id="ARBA00049922"/>
    </source>
</evidence>
<keyword evidence="4 8" id="KW-0285">Flavoprotein</keyword>
<evidence type="ECO:0000313" key="11">
    <source>
        <dbReference type="Proteomes" id="UP000449710"/>
    </source>
</evidence>
<dbReference type="NCBIfam" id="TIGR01813">
    <property type="entry name" value="flavo_cyto_c"/>
    <property type="match status" value="1"/>
</dbReference>
<dbReference type="EMBL" id="SUMG01000031">
    <property type="protein sequence ID" value="NBG89577.1"/>
    <property type="molecule type" value="Genomic_DNA"/>
</dbReference>
<keyword evidence="8" id="KW-0732">Signal</keyword>
<evidence type="ECO:0000313" key="10">
    <source>
        <dbReference type="EMBL" id="NBG89577.1"/>
    </source>
</evidence>
<dbReference type="GO" id="GO:0033765">
    <property type="term" value="F:steroid dehydrogenase activity, acting on the CH-CH group of donors"/>
    <property type="evidence" value="ECO:0007669"/>
    <property type="project" value="UniProtKB-ARBA"/>
</dbReference>
<dbReference type="PANTHER" id="PTHR43400">
    <property type="entry name" value="FUMARATE REDUCTASE"/>
    <property type="match status" value="1"/>
</dbReference>
<dbReference type="AlphaFoldDB" id="A0AA44BF06"/>
<keyword evidence="11" id="KW-1185">Reference proteome</keyword>
<dbReference type="SUPFAM" id="SSF51905">
    <property type="entry name" value="FAD/NAD(P)-binding domain"/>
    <property type="match status" value="1"/>
</dbReference>
<evidence type="ECO:0000259" key="9">
    <source>
        <dbReference type="SMART" id="SM00900"/>
    </source>
</evidence>
<evidence type="ECO:0000256" key="2">
    <source>
        <dbReference type="ARBA" id="ARBA00013137"/>
    </source>
</evidence>
<dbReference type="Gene3D" id="3.50.50.60">
    <property type="entry name" value="FAD/NAD(P)-binding domain"/>
    <property type="match status" value="1"/>
</dbReference>
<feature type="domain" description="FMN-binding" evidence="9">
    <location>
        <begin position="51"/>
        <end position="125"/>
    </location>
</feature>
<comment type="catalytic activity">
    <reaction evidence="7 8">
        <text>dihydrourocanate + A = urocanate + AH2</text>
        <dbReference type="Rhea" id="RHEA:36059"/>
        <dbReference type="ChEBI" id="CHEBI:13193"/>
        <dbReference type="ChEBI" id="CHEBI:17499"/>
        <dbReference type="ChEBI" id="CHEBI:27247"/>
        <dbReference type="ChEBI" id="CHEBI:72991"/>
        <dbReference type="EC" id="1.3.99.33"/>
    </reaction>
</comment>
<dbReference type="PANTHER" id="PTHR43400:SF7">
    <property type="entry name" value="FAD-DEPENDENT OXIDOREDUCTASE 2 FAD BINDING DOMAIN-CONTAINING PROTEIN"/>
    <property type="match status" value="1"/>
</dbReference>
<evidence type="ECO:0000256" key="4">
    <source>
        <dbReference type="ARBA" id="ARBA00022630"/>
    </source>
</evidence>
<dbReference type="GO" id="GO:0016020">
    <property type="term" value="C:membrane"/>
    <property type="evidence" value="ECO:0007669"/>
    <property type="project" value="InterPro"/>
</dbReference>
<dbReference type="SMART" id="SM00900">
    <property type="entry name" value="FMN_bind"/>
    <property type="match status" value="1"/>
</dbReference>
<feature type="signal peptide" evidence="8">
    <location>
        <begin position="1"/>
        <end position="23"/>
    </location>
</feature>
<comment type="cofactor">
    <cofactor evidence="8">
        <name>FAD</name>
        <dbReference type="ChEBI" id="CHEBI:57692"/>
    </cofactor>
    <text evidence="8">Binds 1 FAD per subunit.</text>
</comment>
<keyword evidence="5 8" id="KW-0274">FAD</keyword>
<dbReference type="InterPro" id="IPR007329">
    <property type="entry name" value="FMN-bd"/>
</dbReference>
<dbReference type="InterPro" id="IPR036188">
    <property type="entry name" value="FAD/NAD-bd_sf"/>
</dbReference>
<comment type="similarity">
    <text evidence="1 8">Belongs to the FAD-dependent oxidoreductase 2 family. FRD/SDH subfamily.</text>
</comment>
<sequence>MKGWKKKTAWFLLLILMAVTLGACNGEEDIDEVEAPEGKYQDGEYVATAPGHEGPIEVKVTVENQDIASIEVLDHNETPVLTDPAFEKIMPAMEEHKTTNVDTVSGATLTSLGIIRGVRNALVEAGGNEELFTEDEKITFAEEAENLEETYDVVVIGGGGAGLSAAIEAQENGAQVVLLEKMHALGGNTLVSGGGLNAPNTEQQERNDVEDSVDQFIEDTLEGGDHQNDEALVSIMAEEAEGVTQWLQEEIGVNFISDRLQQFGGHSVPRALIADGNKGVELIEKLEEKARDLGVTFKMATEATELIMDDQGRVTEVKAKNEAEQELTFHANRSVVVATGGFGDNLEMRQSFNEEYDDRYMTTVVPATTGDGISMAEEIEANFVDMEEIQTYPTCNPQTGVISYVANSRFDGAILVNQEGERFINEMGRRDTISQGILDQTDQQAYLIWGQEIEEVGNMTSLHEKEFQNLKDNDLIYQSDDLGDLAAKFDVEEEALLETLEEYNAFIQEGEAIDIEKTGSQRTVEEGPFYIQKVVPAVHHTMGGIKINENAQVLDVNDERIEGLYAAGEVTGGIHGANRLGGNAITDILVFGRIAGENAAKE</sequence>
<dbReference type="PROSITE" id="PS51257">
    <property type="entry name" value="PROKAR_LIPOPROTEIN"/>
    <property type="match status" value="1"/>
</dbReference>
<dbReference type="PRINTS" id="PR00411">
    <property type="entry name" value="PNDRDTASEI"/>
</dbReference>
<dbReference type="Proteomes" id="UP000449710">
    <property type="component" value="Unassembled WGS sequence"/>
</dbReference>
<name>A0AA44BF06_9CLOT</name>
<accession>A0AA44BF06</accession>
<proteinExistence type="inferred from homology"/>
<evidence type="ECO:0000256" key="3">
    <source>
        <dbReference type="ARBA" id="ARBA00015872"/>
    </source>
</evidence>
<dbReference type="InterPro" id="IPR027477">
    <property type="entry name" value="Succ_DH/fumarate_Rdtase_cat_sf"/>
</dbReference>
<dbReference type="Gene3D" id="3.90.700.10">
    <property type="entry name" value="Succinate dehydrogenase/fumarate reductase flavoprotein, catalytic domain"/>
    <property type="match status" value="1"/>
</dbReference>
<dbReference type="Gene3D" id="3.90.1010.20">
    <property type="match status" value="1"/>
</dbReference>
<dbReference type="InterPro" id="IPR010960">
    <property type="entry name" value="Flavocytochrome_c"/>
</dbReference>
<dbReference type="Pfam" id="PF00890">
    <property type="entry name" value="FAD_binding_2"/>
    <property type="match status" value="1"/>
</dbReference>
<dbReference type="RefSeq" id="WP_160723374.1">
    <property type="nucleotide sequence ID" value="NZ_SUMG01000031.1"/>
</dbReference>
<feature type="chain" id="PRO_5041483419" description="Urocanate reductase" evidence="8">
    <location>
        <begin position="24"/>
        <end position="602"/>
    </location>
</feature>
<evidence type="ECO:0000256" key="5">
    <source>
        <dbReference type="ARBA" id="ARBA00022827"/>
    </source>
</evidence>
<organism evidence="10 11">
    <name type="scientific">Isachenkonia alkalipeptolytica</name>
    <dbReference type="NCBI Taxonomy" id="2565777"/>
    <lineage>
        <taxon>Bacteria</taxon>
        <taxon>Bacillati</taxon>
        <taxon>Bacillota</taxon>
        <taxon>Clostridia</taxon>
        <taxon>Eubacteriales</taxon>
        <taxon>Clostridiaceae</taxon>
        <taxon>Isachenkonia</taxon>
    </lineage>
</organism>
<dbReference type="GO" id="GO:0010181">
    <property type="term" value="F:FMN binding"/>
    <property type="evidence" value="ECO:0007669"/>
    <property type="project" value="InterPro"/>
</dbReference>
<dbReference type="SUPFAM" id="SSF56425">
    <property type="entry name" value="Succinate dehydrogenase/fumarate reductase flavoprotein, catalytic domain"/>
    <property type="match status" value="1"/>
</dbReference>